<dbReference type="EMBL" id="CP045798">
    <property type="protein sequence ID" value="QNB46341.1"/>
    <property type="molecule type" value="Genomic_DNA"/>
</dbReference>
<dbReference type="OrthoDB" id="9769198at2"/>
<dbReference type="GO" id="GO:0016491">
    <property type="term" value="F:oxidoreductase activity"/>
    <property type="evidence" value="ECO:0007669"/>
    <property type="project" value="UniProtKB-KW"/>
</dbReference>
<dbReference type="InterPro" id="IPR013149">
    <property type="entry name" value="ADH-like_C"/>
</dbReference>
<dbReference type="SMART" id="SM00829">
    <property type="entry name" value="PKS_ER"/>
    <property type="match status" value="1"/>
</dbReference>
<dbReference type="InterPro" id="IPR050129">
    <property type="entry name" value="Zn_alcohol_dh"/>
</dbReference>
<dbReference type="Pfam" id="PF00107">
    <property type="entry name" value="ADH_zinc_N"/>
    <property type="match status" value="1"/>
</dbReference>
<dbReference type="InterPro" id="IPR020843">
    <property type="entry name" value="ER"/>
</dbReference>
<dbReference type="InterPro" id="IPR011032">
    <property type="entry name" value="GroES-like_sf"/>
</dbReference>
<dbReference type="Proteomes" id="UP000515847">
    <property type="component" value="Chromosome"/>
</dbReference>
<evidence type="ECO:0000256" key="4">
    <source>
        <dbReference type="RuleBase" id="RU361277"/>
    </source>
</evidence>
<dbReference type="PROSITE" id="PS00059">
    <property type="entry name" value="ADH_ZINC"/>
    <property type="match status" value="1"/>
</dbReference>
<dbReference type="GO" id="GO:0008270">
    <property type="term" value="F:zinc ion binding"/>
    <property type="evidence" value="ECO:0007669"/>
    <property type="project" value="InterPro"/>
</dbReference>
<dbReference type="InterPro" id="IPR036291">
    <property type="entry name" value="NAD(P)-bd_dom_sf"/>
</dbReference>
<dbReference type="PANTHER" id="PTHR43401">
    <property type="entry name" value="L-THREONINE 3-DEHYDROGENASE"/>
    <property type="match status" value="1"/>
</dbReference>
<organism evidence="6 7">
    <name type="scientific">Thermanaerosceptrum fracticalcis</name>
    <dbReference type="NCBI Taxonomy" id="1712410"/>
    <lineage>
        <taxon>Bacteria</taxon>
        <taxon>Bacillati</taxon>
        <taxon>Bacillota</taxon>
        <taxon>Clostridia</taxon>
        <taxon>Eubacteriales</taxon>
        <taxon>Peptococcaceae</taxon>
        <taxon>Thermanaerosceptrum</taxon>
    </lineage>
</organism>
<keyword evidence="2 4" id="KW-0862">Zinc</keyword>
<dbReference type="SUPFAM" id="SSF51735">
    <property type="entry name" value="NAD(P)-binding Rossmann-fold domains"/>
    <property type="match status" value="1"/>
</dbReference>
<evidence type="ECO:0000313" key="6">
    <source>
        <dbReference type="EMBL" id="QNB46341.1"/>
    </source>
</evidence>
<evidence type="ECO:0000256" key="2">
    <source>
        <dbReference type="ARBA" id="ARBA00022833"/>
    </source>
</evidence>
<keyword evidence="7" id="KW-1185">Reference proteome</keyword>
<dbReference type="SUPFAM" id="SSF50129">
    <property type="entry name" value="GroES-like"/>
    <property type="match status" value="1"/>
</dbReference>
<dbReference type="AlphaFoldDB" id="A0A7G6E2N7"/>
<dbReference type="PANTHER" id="PTHR43401:SF2">
    <property type="entry name" value="L-THREONINE 3-DEHYDROGENASE"/>
    <property type="match status" value="1"/>
</dbReference>
<protein>
    <submittedName>
        <fullName evidence="6">Zinc-binding dehydrogenase</fullName>
    </submittedName>
</protein>
<comment type="cofactor">
    <cofactor evidence="4">
        <name>Zn(2+)</name>
        <dbReference type="ChEBI" id="CHEBI:29105"/>
    </cofactor>
</comment>
<dbReference type="Gene3D" id="3.90.180.10">
    <property type="entry name" value="Medium-chain alcohol dehydrogenases, catalytic domain"/>
    <property type="match status" value="2"/>
</dbReference>
<dbReference type="KEGG" id="tfr:BR63_08450"/>
<dbReference type="RefSeq" id="WP_034422571.1">
    <property type="nucleotide sequence ID" value="NZ_CP045798.1"/>
</dbReference>
<name>A0A7G6E2N7_THEFR</name>
<accession>A0A7G6E2N7</accession>
<dbReference type="InterPro" id="IPR002328">
    <property type="entry name" value="ADH_Zn_CS"/>
</dbReference>
<dbReference type="Pfam" id="PF08240">
    <property type="entry name" value="ADH_N"/>
    <property type="match status" value="1"/>
</dbReference>
<evidence type="ECO:0000313" key="7">
    <source>
        <dbReference type="Proteomes" id="UP000515847"/>
    </source>
</evidence>
<evidence type="ECO:0000256" key="3">
    <source>
        <dbReference type="ARBA" id="ARBA00023002"/>
    </source>
</evidence>
<evidence type="ECO:0000256" key="1">
    <source>
        <dbReference type="ARBA" id="ARBA00022723"/>
    </source>
</evidence>
<comment type="similarity">
    <text evidence="4">Belongs to the zinc-containing alcohol dehydrogenase family.</text>
</comment>
<sequence>MKTRMLKIEGPGKLALVEKDLILEDDEVLVRTFQSSICGTDKMYYRGEMPPNEKYPLFIGHEGGGVVEAVGSKVHEYQVGDLVMSFSRSCTFADYFKTKPINLQPVPEGLDMRIASLGEPLACAMHSVLESGVQIGDTVAVMGMGFAGQIMLQGARRKGATKVIAIDILDGKLKLAEKMGADVTINPSKEDLYQAIMGLTDGKGVDVVFEAAGTQESLNACSTILKHNGHLVLYSWITQPVTLNLHRWHQNSFKVITTTLVHHTKYERMVWTEKAMRPFQQGLIDVEPLISAEFKLSDITEAFEEAVNNDEIIKIIIKP</sequence>
<proteinExistence type="inferred from homology"/>
<gene>
    <name evidence="6" type="ORF">BR63_08450</name>
</gene>
<feature type="domain" description="Enoyl reductase (ER)" evidence="5">
    <location>
        <begin position="10"/>
        <end position="317"/>
    </location>
</feature>
<dbReference type="Gene3D" id="3.40.50.720">
    <property type="entry name" value="NAD(P)-binding Rossmann-like Domain"/>
    <property type="match status" value="1"/>
</dbReference>
<keyword evidence="3" id="KW-0560">Oxidoreductase</keyword>
<evidence type="ECO:0000259" key="5">
    <source>
        <dbReference type="SMART" id="SM00829"/>
    </source>
</evidence>
<dbReference type="InterPro" id="IPR013154">
    <property type="entry name" value="ADH-like_N"/>
</dbReference>
<reference evidence="6 7" key="1">
    <citation type="journal article" date="2019" name="Front. Microbiol.">
        <title>Thermoanaerosceptrum fracticalcis gen. nov. sp. nov., a Novel Fumarate-Fermenting Microorganism From a Deep Fractured Carbonate Aquifer of the US Great Basin.</title>
        <authorList>
            <person name="Hamilton-Brehm S.D."/>
            <person name="Stewart L.E."/>
            <person name="Zavarin M."/>
            <person name="Caldwell M."/>
            <person name="Lawson P.A."/>
            <person name="Onstott T.C."/>
            <person name="Grzymski J."/>
            <person name="Neveux I."/>
            <person name="Lollar B.S."/>
            <person name="Russell C.E."/>
            <person name="Moser D.P."/>
        </authorList>
    </citation>
    <scope>NUCLEOTIDE SEQUENCE [LARGE SCALE GENOMIC DNA]</scope>
    <source>
        <strain evidence="6 7">DRI-13</strain>
    </source>
</reference>
<keyword evidence="1 4" id="KW-0479">Metal-binding</keyword>